<dbReference type="InterPro" id="IPR022049">
    <property type="entry name" value="FAM69_kinase_dom"/>
</dbReference>
<dbReference type="EMBL" id="JACVVK020000256">
    <property type="protein sequence ID" value="KAK7481807.1"/>
    <property type="molecule type" value="Genomic_DNA"/>
</dbReference>
<reference evidence="2 3" key="1">
    <citation type="journal article" date="2023" name="Sci. Data">
        <title>Genome assembly of the Korean intertidal mud-creeper Batillaria attramentaria.</title>
        <authorList>
            <person name="Patra A.K."/>
            <person name="Ho P.T."/>
            <person name="Jun S."/>
            <person name="Lee S.J."/>
            <person name="Kim Y."/>
            <person name="Won Y.J."/>
        </authorList>
    </citation>
    <scope>NUCLEOTIDE SEQUENCE [LARGE SCALE GENOMIC DNA]</scope>
    <source>
        <strain evidence="2">Wonlab-2016</strain>
    </source>
</reference>
<evidence type="ECO:0000313" key="3">
    <source>
        <dbReference type="Proteomes" id="UP001519460"/>
    </source>
</evidence>
<dbReference type="PANTHER" id="PTHR21093:SF2">
    <property type="entry name" value="DIVERGENT PROTEIN KINASE DOMAIN 1C"/>
    <property type="match status" value="1"/>
</dbReference>
<name>A0ABD0K326_9CAEN</name>
<protein>
    <recommendedName>
        <fullName evidence="1">FAM69 protein-kinase domain-containing protein</fullName>
    </recommendedName>
</protein>
<gene>
    <name evidence="2" type="ORF">BaRGS_00026954</name>
</gene>
<proteinExistence type="predicted"/>
<comment type="caution">
    <text evidence="2">The sequence shown here is derived from an EMBL/GenBank/DDBJ whole genome shotgun (WGS) entry which is preliminary data.</text>
</comment>
<accession>A0ABD0K326</accession>
<sequence length="169" mass="19499">MYPLQESCPPPDWHEVIPGPEFQHLGQREASWVGRAYGALRLLQFLQHMETTLPDHLIGCDIKLSNYGVCDDGSMRWIDNNDVFFNSSMEFHMKRTLHCTQDSQCVYQGWGGCHGFCDVHTGTCYMKHNPNVQVYLSLSCSIFRLKLRSYMCNRMTGLAPKSIFPYPLR</sequence>
<evidence type="ECO:0000313" key="2">
    <source>
        <dbReference type="EMBL" id="KAK7481807.1"/>
    </source>
</evidence>
<evidence type="ECO:0000259" key="1">
    <source>
        <dbReference type="Pfam" id="PF12260"/>
    </source>
</evidence>
<feature type="non-terminal residue" evidence="2">
    <location>
        <position position="169"/>
    </location>
</feature>
<feature type="domain" description="FAM69 protein-kinase" evidence="1">
    <location>
        <begin position="28"/>
        <end position="134"/>
    </location>
</feature>
<dbReference type="PANTHER" id="PTHR21093">
    <property type="entry name" value="DIVERGENT PROTEIN KINASE DOMAIN 1C-RELATED"/>
    <property type="match status" value="1"/>
</dbReference>
<dbReference type="Proteomes" id="UP001519460">
    <property type="component" value="Unassembled WGS sequence"/>
</dbReference>
<organism evidence="2 3">
    <name type="scientific">Batillaria attramentaria</name>
    <dbReference type="NCBI Taxonomy" id="370345"/>
    <lineage>
        <taxon>Eukaryota</taxon>
        <taxon>Metazoa</taxon>
        <taxon>Spiralia</taxon>
        <taxon>Lophotrochozoa</taxon>
        <taxon>Mollusca</taxon>
        <taxon>Gastropoda</taxon>
        <taxon>Caenogastropoda</taxon>
        <taxon>Sorbeoconcha</taxon>
        <taxon>Cerithioidea</taxon>
        <taxon>Batillariidae</taxon>
        <taxon>Batillaria</taxon>
    </lineage>
</organism>
<dbReference type="AlphaFoldDB" id="A0ABD0K326"/>
<keyword evidence="3" id="KW-1185">Reference proteome</keyword>
<dbReference type="Pfam" id="PF12260">
    <property type="entry name" value="PIP49_C"/>
    <property type="match status" value="1"/>
</dbReference>